<evidence type="ECO:0000259" key="5">
    <source>
        <dbReference type="Pfam" id="PF14833"/>
    </source>
</evidence>
<comment type="caution">
    <text evidence="6">The sequence shown here is derived from an EMBL/GenBank/DDBJ whole genome shotgun (WGS) entry which is preliminary data.</text>
</comment>
<reference evidence="6" key="1">
    <citation type="submission" date="2020-10" db="EMBL/GenBank/DDBJ databases">
        <title>An improved Amphimedon queenslandica hologenome assembly reveals how three proteobacterial symbionts can extend the metabolic phenotypic of their marine sponge host.</title>
        <authorList>
            <person name="Degnan B."/>
            <person name="Degnan S."/>
            <person name="Xiang X."/>
        </authorList>
    </citation>
    <scope>NUCLEOTIDE SEQUENCE</scope>
    <source>
        <strain evidence="6">AqS2</strain>
    </source>
</reference>
<dbReference type="Pfam" id="PF14833">
    <property type="entry name" value="NAD_binding_11"/>
    <property type="match status" value="1"/>
</dbReference>
<sequence>MKHKVLVVGLGDMGLPIAANLAKAGHEVFGSDLRPERGKLLEEAGGHAAADLAAAAKEVDTVFLMVMHGRQVHELVLGDDGLLKHLPAGARIVVTATIQPGEFDALVAPCAAAGVGLIDSPVSGGRAGAEGGTLTLMCAGAPEHIDGCKAALEAIAAKIFVVSEQPGAGMRAKAALQATIGSVFTAVFEGLALAAKAGVPGEAMLDIMTNSAISSPMVNYCATQIMERRFKDTGSAMATIHKDIGISLDFAREQGVPLHTTAAAFQTFQAAMTAFPGEDNWAGVKVIEQITGVEVRK</sequence>
<dbReference type="InterPro" id="IPR015815">
    <property type="entry name" value="HIBADH-related"/>
</dbReference>
<dbReference type="Pfam" id="PF03446">
    <property type="entry name" value="NAD_binding_2"/>
    <property type="match status" value="1"/>
</dbReference>
<dbReference type="GO" id="GO:0050661">
    <property type="term" value="F:NADP binding"/>
    <property type="evidence" value="ECO:0007669"/>
    <property type="project" value="InterPro"/>
</dbReference>
<evidence type="ECO:0000256" key="2">
    <source>
        <dbReference type="ARBA" id="ARBA00023027"/>
    </source>
</evidence>
<dbReference type="AlphaFoldDB" id="A0A930UCG7"/>
<proteinExistence type="predicted"/>
<dbReference type="PANTHER" id="PTHR43060">
    <property type="entry name" value="3-HYDROXYISOBUTYRATE DEHYDROGENASE-LIKE 1, MITOCHONDRIAL-RELATED"/>
    <property type="match status" value="1"/>
</dbReference>
<accession>A0A930UCG7</accession>
<dbReference type="SUPFAM" id="SSF51735">
    <property type="entry name" value="NAD(P)-binding Rossmann-fold domains"/>
    <property type="match status" value="1"/>
</dbReference>
<dbReference type="Proteomes" id="UP000604381">
    <property type="component" value="Unassembled WGS sequence"/>
</dbReference>
<feature type="domain" description="6-phosphogluconate dehydrogenase NADP-binding" evidence="4">
    <location>
        <begin position="5"/>
        <end position="161"/>
    </location>
</feature>
<keyword evidence="2" id="KW-0520">NAD</keyword>
<keyword evidence="1" id="KW-0560">Oxidoreductase</keyword>
<dbReference type="InterPro" id="IPR006115">
    <property type="entry name" value="6PGDH_NADP-bd"/>
</dbReference>
<dbReference type="InterPro" id="IPR013328">
    <property type="entry name" value="6PGD_dom2"/>
</dbReference>
<evidence type="ECO:0000256" key="3">
    <source>
        <dbReference type="PIRSR" id="PIRSR000103-1"/>
    </source>
</evidence>
<organism evidence="6 7">
    <name type="scientific">Candidatus Amphirhobacter heronislandensis</name>
    <dbReference type="NCBI Taxonomy" id="1732024"/>
    <lineage>
        <taxon>Bacteria</taxon>
        <taxon>Pseudomonadati</taxon>
        <taxon>Pseudomonadota</taxon>
        <taxon>Gammaproteobacteria</taxon>
        <taxon>Candidatus Tethybacterales</taxon>
        <taxon>Candidatus Tethybacteraceae</taxon>
        <taxon>Candidatus Amphirhobacter</taxon>
    </lineage>
</organism>
<name>A0A930UCG7_9GAMM</name>
<dbReference type="Gene3D" id="1.10.1040.10">
    <property type="entry name" value="N-(1-d-carboxylethyl)-l-norvaline Dehydrogenase, domain 2"/>
    <property type="match status" value="1"/>
</dbReference>
<dbReference type="SUPFAM" id="SSF48179">
    <property type="entry name" value="6-phosphogluconate dehydrogenase C-terminal domain-like"/>
    <property type="match status" value="1"/>
</dbReference>
<dbReference type="InterPro" id="IPR029154">
    <property type="entry name" value="HIBADH-like_NADP-bd"/>
</dbReference>
<dbReference type="InterPro" id="IPR008927">
    <property type="entry name" value="6-PGluconate_DH-like_C_sf"/>
</dbReference>
<evidence type="ECO:0000313" key="6">
    <source>
        <dbReference type="EMBL" id="MBF2735380.1"/>
    </source>
</evidence>
<feature type="domain" description="3-hydroxyisobutyrate dehydrogenase-like NAD-binding" evidence="5">
    <location>
        <begin position="167"/>
        <end position="285"/>
    </location>
</feature>
<dbReference type="PANTHER" id="PTHR43060:SF15">
    <property type="entry name" value="3-HYDROXYISOBUTYRATE DEHYDROGENASE-LIKE 1, MITOCHONDRIAL-RELATED"/>
    <property type="match status" value="1"/>
</dbReference>
<dbReference type="EMBL" id="JADHEI010000033">
    <property type="protein sequence ID" value="MBF2735380.1"/>
    <property type="molecule type" value="Genomic_DNA"/>
</dbReference>
<dbReference type="GO" id="GO:0016491">
    <property type="term" value="F:oxidoreductase activity"/>
    <property type="evidence" value="ECO:0007669"/>
    <property type="project" value="UniProtKB-KW"/>
</dbReference>
<evidence type="ECO:0000259" key="4">
    <source>
        <dbReference type="Pfam" id="PF03446"/>
    </source>
</evidence>
<evidence type="ECO:0000256" key="1">
    <source>
        <dbReference type="ARBA" id="ARBA00023002"/>
    </source>
</evidence>
<dbReference type="GO" id="GO:0051287">
    <property type="term" value="F:NAD binding"/>
    <property type="evidence" value="ECO:0007669"/>
    <property type="project" value="InterPro"/>
</dbReference>
<gene>
    <name evidence="6" type="ORF">ISN26_04780</name>
</gene>
<protein>
    <submittedName>
        <fullName evidence="6">NAD(P)-dependent oxidoreductase</fullName>
    </submittedName>
</protein>
<dbReference type="PIRSF" id="PIRSF000103">
    <property type="entry name" value="HIBADH"/>
    <property type="match status" value="1"/>
</dbReference>
<evidence type="ECO:0000313" key="7">
    <source>
        <dbReference type="Proteomes" id="UP000604381"/>
    </source>
</evidence>
<feature type="active site" evidence="3">
    <location>
        <position position="173"/>
    </location>
</feature>
<dbReference type="Gene3D" id="3.40.50.720">
    <property type="entry name" value="NAD(P)-binding Rossmann-like Domain"/>
    <property type="match status" value="1"/>
</dbReference>
<keyword evidence="7" id="KW-1185">Reference proteome</keyword>
<dbReference type="InterPro" id="IPR036291">
    <property type="entry name" value="NAD(P)-bd_dom_sf"/>
</dbReference>